<gene>
    <name evidence="4" type="ORF">J5X90_00040</name>
</gene>
<dbReference type="InterPro" id="IPR013783">
    <property type="entry name" value="Ig-like_fold"/>
</dbReference>
<dbReference type="Pfam" id="PF18911">
    <property type="entry name" value="PKD_4"/>
    <property type="match status" value="1"/>
</dbReference>
<dbReference type="PROSITE" id="PS50093">
    <property type="entry name" value="PKD"/>
    <property type="match status" value="1"/>
</dbReference>
<dbReference type="RefSeq" id="WP_209052376.1">
    <property type="nucleotide sequence ID" value="NZ_CP072425.1"/>
</dbReference>
<evidence type="ECO:0000256" key="2">
    <source>
        <dbReference type="SAM" id="SignalP"/>
    </source>
</evidence>
<evidence type="ECO:0000313" key="4">
    <source>
        <dbReference type="EMBL" id="QTL35507.1"/>
    </source>
</evidence>
<evidence type="ECO:0000313" key="5">
    <source>
        <dbReference type="Proteomes" id="UP000665025"/>
    </source>
</evidence>
<accession>A0ABX7V6W3</accession>
<keyword evidence="2" id="KW-0732">Signal</keyword>
<sequence>MNMKRTLTAVMFGVLANATHATELTYHWQFGDGQTSNQVQPEYQYSTPGFYTVTLEVFDGQTLSYSKQHEVDAVTPLIKQFDIQVAQTVTQNQPTALIASLSTTAPLELDYQWHLPDGSKQAGDQISLSFTQTGAQEVTLVGLFSGRQVAQKNVVLNVQAASEQTDNRTTPDSDGNGTTSGSDDKTASGSDGNGTTSGSDNSSGGAAYWLLGICCFTLLRKKLRISAMVR</sequence>
<feature type="compositionally biased region" description="Polar residues" evidence="1">
    <location>
        <begin position="172"/>
        <end position="181"/>
    </location>
</feature>
<feature type="chain" id="PRO_5047113243" evidence="2">
    <location>
        <begin position="22"/>
        <end position="230"/>
    </location>
</feature>
<name>A0ABX7V6W3_9GAMM</name>
<dbReference type="SMART" id="SM00089">
    <property type="entry name" value="PKD"/>
    <property type="match status" value="1"/>
</dbReference>
<dbReference type="InterPro" id="IPR022409">
    <property type="entry name" value="PKD/Chitinase_dom"/>
</dbReference>
<organism evidence="4 5">
    <name type="scientific">Pseudoalteromonas viridis</name>
    <dbReference type="NCBI Taxonomy" id="339617"/>
    <lineage>
        <taxon>Bacteria</taxon>
        <taxon>Pseudomonadati</taxon>
        <taxon>Pseudomonadota</taxon>
        <taxon>Gammaproteobacteria</taxon>
        <taxon>Alteromonadales</taxon>
        <taxon>Pseudoalteromonadaceae</taxon>
        <taxon>Pseudoalteromonas</taxon>
    </lineage>
</organism>
<dbReference type="Proteomes" id="UP000665025">
    <property type="component" value="Chromosome 1"/>
</dbReference>
<reference evidence="4 5" key="1">
    <citation type="submission" date="2021-03" db="EMBL/GenBank/DDBJ databases">
        <title>Complete Genome of Pseudoalteromonas viridis Strain BBR56, a new biocontrol bacterial candidate.</title>
        <authorList>
            <person name="Handayani D.P."/>
            <person name="Isnansetyo A."/>
            <person name="Istiqomah I."/>
            <person name="Jumina J."/>
        </authorList>
    </citation>
    <scope>NUCLEOTIDE SEQUENCE [LARGE SCALE GENOMIC DNA]</scope>
    <source>
        <strain evidence="4 5">BBR56</strain>
    </source>
</reference>
<feature type="signal peptide" evidence="2">
    <location>
        <begin position="1"/>
        <end position="21"/>
    </location>
</feature>
<dbReference type="CDD" id="cd00146">
    <property type="entry name" value="PKD"/>
    <property type="match status" value="1"/>
</dbReference>
<dbReference type="SUPFAM" id="SSF49299">
    <property type="entry name" value="PKD domain"/>
    <property type="match status" value="1"/>
</dbReference>
<proteinExistence type="predicted"/>
<dbReference type="Pfam" id="PF00801">
    <property type="entry name" value="PKD"/>
    <property type="match status" value="1"/>
</dbReference>
<evidence type="ECO:0000259" key="3">
    <source>
        <dbReference type="PROSITE" id="PS50093"/>
    </source>
</evidence>
<feature type="domain" description="PKD" evidence="3">
    <location>
        <begin position="22"/>
        <end position="59"/>
    </location>
</feature>
<dbReference type="InterPro" id="IPR035986">
    <property type="entry name" value="PKD_dom_sf"/>
</dbReference>
<evidence type="ECO:0000256" key="1">
    <source>
        <dbReference type="SAM" id="MobiDB-lite"/>
    </source>
</evidence>
<protein>
    <submittedName>
        <fullName evidence="4">PKD domain-containing protein</fullName>
    </submittedName>
</protein>
<keyword evidence="5" id="KW-1185">Reference proteome</keyword>
<feature type="region of interest" description="Disordered" evidence="1">
    <location>
        <begin position="160"/>
        <end position="202"/>
    </location>
</feature>
<dbReference type="Gene3D" id="2.60.40.10">
    <property type="entry name" value="Immunoglobulins"/>
    <property type="match status" value="1"/>
</dbReference>
<dbReference type="EMBL" id="CP072425">
    <property type="protein sequence ID" value="QTL35507.1"/>
    <property type="molecule type" value="Genomic_DNA"/>
</dbReference>
<feature type="compositionally biased region" description="Low complexity" evidence="1">
    <location>
        <begin position="188"/>
        <end position="202"/>
    </location>
</feature>
<dbReference type="InterPro" id="IPR000601">
    <property type="entry name" value="PKD_dom"/>
</dbReference>